<dbReference type="Gene3D" id="3.90.420.10">
    <property type="entry name" value="Oxidoreductase, molybdopterin-binding domain"/>
    <property type="match status" value="1"/>
</dbReference>
<name>A0ABT0IX99_9HYPH</name>
<organism evidence="1 2">
    <name type="scientific">Neorhizobium turbinariae</name>
    <dbReference type="NCBI Taxonomy" id="2937795"/>
    <lineage>
        <taxon>Bacteria</taxon>
        <taxon>Pseudomonadati</taxon>
        <taxon>Pseudomonadota</taxon>
        <taxon>Alphaproteobacteria</taxon>
        <taxon>Hyphomicrobiales</taxon>
        <taxon>Rhizobiaceae</taxon>
        <taxon>Rhizobium/Agrobacterium group</taxon>
        <taxon>Neorhizobium</taxon>
    </lineage>
</organism>
<reference evidence="1 2" key="1">
    <citation type="submission" date="2022-04" db="EMBL/GenBank/DDBJ databases">
        <title>Rhizobium coralii sp. nov., isolated from coral Turbinaria peltata.</title>
        <authorList>
            <person name="Sun H."/>
        </authorList>
    </citation>
    <scope>NUCLEOTIDE SEQUENCE [LARGE SCALE GENOMIC DNA]</scope>
    <source>
        <strain evidence="1 2">NTR19</strain>
    </source>
</reference>
<protein>
    <submittedName>
        <fullName evidence="1">Oxidoreductase</fullName>
    </submittedName>
</protein>
<proteinExistence type="predicted"/>
<evidence type="ECO:0000313" key="1">
    <source>
        <dbReference type="EMBL" id="MCK8782498.1"/>
    </source>
</evidence>
<dbReference type="SUPFAM" id="SSF56524">
    <property type="entry name" value="Oxidoreductase molybdopterin-binding domain"/>
    <property type="match status" value="1"/>
</dbReference>
<gene>
    <name evidence="1" type="ORF">M0654_21230</name>
</gene>
<accession>A0ABT0IX99</accession>
<comment type="caution">
    <text evidence="1">The sequence shown here is derived from an EMBL/GenBank/DDBJ whole genome shotgun (WGS) entry which is preliminary data.</text>
</comment>
<dbReference type="Proteomes" id="UP001202827">
    <property type="component" value="Unassembled WGS sequence"/>
</dbReference>
<keyword evidence="2" id="KW-1185">Reference proteome</keyword>
<dbReference type="InterPro" id="IPR036374">
    <property type="entry name" value="OxRdtase_Mopterin-bd_sf"/>
</dbReference>
<dbReference type="EMBL" id="JALPRY010000030">
    <property type="protein sequence ID" value="MCK8782498.1"/>
    <property type="molecule type" value="Genomic_DNA"/>
</dbReference>
<sequence>MRLITALAVILISQLPLLAAELRLPQGKPILSISGAIKVANSGNEAIFDRDMLEALGTAKIVTKTPWFDGVTEFSGVRLDKLMDLVGAHGQTVTAVALNNYVTTIPIDDFSRYQAILALKRDGSYMSIREKGPLFIIYPFDTDPALRTQTYFGRAAWQVAKLVVE</sequence>
<evidence type="ECO:0000313" key="2">
    <source>
        <dbReference type="Proteomes" id="UP001202827"/>
    </source>
</evidence>
<dbReference type="RefSeq" id="WP_248684806.1">
    <property type="nucleotide sequence ID" value="NZ_JALPRY010000030.1"/>
</dbReference>